<comment type="caution">
    <text evidence="2">The sequence shown here is derived from an EMBL/GenBank/DDBJ whole genome shotgun (WGS) entry which is preliminary data.</text>
</comment>
<protein>
    <recommendedName>
        <fullName evidence="1">F-box associated beta-propeller type 3 domain-containing protein</fullName>
    </recommendedName>
</protein>
<gene>
    <name evidence="2" type="ORF">DCAF_LOCUS15097</name>
</gene>
<feature type="domain" description="F-box associated beta-propeller type 3" evidence="1">
    <location>
        <begin position="117"/>
        <end position="356"/>
    </location>
</feature>
<evidence type="ECO:0000313" key="3">
    <source>
        <dbReference type="Proteomes" id="UP001314170"/>
    </source>
</evidence>
<organism evidence="2 3">
    <name type="scientific">Dovyalis caffra</name>
    <dbReference type="NCBI Taxonomy" id="77055"/>
    <lineage>
        <taxon>Eukaryota</taxon>
        <taxon>Viridiplantae</taxon>
        <taxon>Streptophyta</taxon>
        <taxon>Embryophyta</taxon>
        <taxon>Tracheophyta</taxon>
        <taxon>Spermatophyta</taxon>
        <taxon>Magnoliopsida</taxon>
        <taxon>eudicotyledons</taxon>
        <taxon>Gunneridae</taxon>
        <taxon>Pentapetalae</taxon>
        <taxon>rosids</taxon>
        <taxon>fabids</taxon>
        <taxon>Malpighiales</taxon>
        <taxon>Salicaceae</taxon>
        <taxon>Flacourtieae</taxon>
        <taxon>Dovyalis</taxon>
    </lineage>
</organism>
<evidence type="ECO:0000259" key="1">
    <source>
        <dbReference type="Pfam" id="PF08268"/>
    </source>
</evidence>
<keyword evidence="3" id="KW-1185">Reference proteome</keyword>
<proteinExistence type="predicted"/>
<reference evidence="2 3" key="1">
    <citation type="submission" date="2024-01" db="EMBL/GenBank/DDBJ databases">
        <authorList>
            <person name="Waweru B."/>
        </authorList>
    </citation>
    <scope>NUCLEOTIDE SEQUENCE [LARGE SCALE GENOMIC DNA]</scope>
</reference>
<dbReference type="Proteomes" id="UP001314170">
    <property type="component" value="Unassembled WGS sequence"/>
</dbReference>
<accession>A0AAV1RTL2</accession>
<dbReference type="SUPFAM" id="SSF81383">
    <property type="entry name" value="F-box domain"/>
    <property type="match status" value="1"/>
</dbReference>
<dbReference type="InterPro" id="IPR017451">
    <property type="entry name" value="F-box-assoc_interact_dom"/>
</dbReference>
<sequence length="376" mass="43638">MDISNIARVRKGMASHLANNYVIMADVLSRLPVKTLSRFNSVCKLWYRMIHSNLGFQALHYSRSRRNPRLLLRLGDFDYHPHGHLGHRYVYNFISTDTEGNNVGLIQIKVHEPVKLILPGCFGLLVLATDTRIHVCNPSTRRLLALPDSRSKMAGFGVGFLSSMREHKIVRLIPRRSRLYLECSVFTLVPGGESFSWRVLNDHCPYFVDQYSLPAFANETIYWKIDRQQALHRQNDFIVSFNVRYEKFQTITHPTDWIPITHPDWRSRIQNSTQLVELLGNLCMVETLPLSHIAVWKLADPRNSMWAKLCMIDLSRTHLIFVGELQCVKDGDMIFNSDTNTLLYYDVRKKTFRKKTLPYSVEDLTMYCESLASLTR</sequence>
<dbReference type="EMBL" id="CAWUPB010001159">
    <property type="protein sequence ID" value="CAK7340019.1"/>
    <property type="molecule type" value="Genomic_DNA"/>
</dbReference>
<dbReference type="Gene3D" id="1.20.1280.50">
    <property type="match status" value="1"/>
</dbReference>
<dbReference type="InterPro" id="IPR036047">
    <property type="entry name" value="F-box-like_dom_sf"/>
</dbReference>
<evidence type="ECO:0000313" key="2">
    <source>
        <dbReference type="EMBL" id="CAK7340019.1"/>
    </source>
</evidence>
<dbReference type="PANTHER" id="PTHR31672">
    <property type="entry name" value="BNACNNG10540D PROTEIN"/>
    <property type="match status" value="1"/>
</dbReference>
<dbReference type="InterPro" id="IPR013187">
    <property type="entry name" value="F-box-assoc_dom_typ3"/>
</dbReference>
<dbReference type="Pfam" id="PF08268">
    <property type="entry name" value="FBA_3"/>
    <property type="match status" value="1"/>
</dbReference>
<dbReference type="PANTHER" id="PTHR31672:SF13">
    <property type="entry name" value="F-BOX PROTEIN CPR30-LIKE"/>
    <property type="match status" value="1"/>
</dbReference>
<name>A0AAV1RTL2_9ROSI</name>
<dbReference type="InterPro" id="IPR050796">
    <property type="entry name" value="SCF_F-box_component"/>
</dbReference>
<dbReference type="NCBIfam" id="TIGR01640">
    <property type="entry name" value="F_box_assoc_1"/>
    <property type="match status" value="1"/>
</dbReference>
<dbReference type="AlphaFoldDB" id="A0AAV1RTL2"/>